<proteinExistence type="predicted"/>
<organism evidence="1">
    <name type="scientific">Klosneuvirus KNV1</name>
    <dbReference type="NCBI Taxonomy" id="1977640"/>
    <lineage>
        <taxon>Viruses</taxon>
        <taxon>Varidnaviria</taxon>
        <taxon>Bamfordvirae</taxon>
        <taxon>Nucleocytoviricota</taxon>
        <taxon>Megaviricetes</taxon>
        <taxon>Imitervirales</taxon>
        <taxon>Mimiviridae</taxon>
        <taxon>Klosneuvirinae</taxon>
        <taxon>Klosneuvirus</taxon>
    </lineage>
</organism>
<dbReference type="EMBL" id="KY684110">
    <property type="protein sequence ID" value="ARF12119.1"/>
    <property type="molecule type" value="Genomic_DNA"/>
</dbReference>
<reference evidence="1" key="1">
    <citation type="journal article" date="2017" name="Science">
        <title>Giant viruses with an expanded complement of translation system components.</title>
        <authorList>
            <person name="Schulz F."/>
            <person name="Yutin N."/>
            <person name="Ivanova N.N."/>
            <person name="Ortega D.R."/>
            <person name="Lee T.K."/>
            <person name="Vierheilig J."/>
            <person name="Daims H."/>
            <person name="Horn M."/>
            <person name="Wagner M."/>
            <person name="Jensen G.J."/>
            <person name="Kyrpides N.C."/>
            <person name="Koonin E.V."/>
            <person name="Woyke T."/>
        </authorList>
    </citation>
    <scope>NUCLEOTIDE SEQUENCE</scope>
    <source>
        <strain evidence="1">KNV1</strain>
    </source>
</reference>
<evidence type="ECO:0000313" key="1">
    <source>
        <dbReference type="EMBL" id="ARF12119.1"/>
    </source>
</evidence>
<protein>
    <submittedName>
        <fullName evidence="1">Uncharacterized protein</fullName>
    </submittedName>
</protein>
<name>A0A1V0SK44_9VIRU</name>
<accession>A0A1V0SK44</accession>
<sequence>MNGIVYNKNIGPMFLFNQIFMNEQSEMNKKLLSYNFRQSNIFAKTHILD</sequence>
<gene>
    <name evidence="1" type="ORF">Klosneuvirus_3_254</name>
</gene>